<evidence type="ECO:0000256" key="1">
    <source>
        <dbReference type="SAM" id="Phobius"/>
    </source>
</evidence>
<keyword evidence="1" id="KW-0472">Membrane</keyword>
<comment type="caution">
    <text evidence="2">The sequence shown here is derived from an EMBL/GenBank/DDBJ whole genome shotgun (WGS) entry which is preliminary data.</text>
</comment>
<name>A0A177JLY9_SPHYA</name>
<gene>
    <name evidence="2" type="ORF">AX777_14415</name>
</gene>
<proteinExistence type="predicted"/>
<keyword evidence="1" id="KW-0812">Transmembrane</keyword>
<dbReference type="Proteomes" id="UP000077262">
    <property type="component" value="Unassembled WGS sequence"/>
</dbReference>
<keyword evidence="1" id="KW-1133">Transmembrane helix</keyword>
<organism evidence="2 3">
    <name type="scientific">Sphingobium yanoikuyae</name>
    <name type="common">Sphingomonas yanoikuyae</name>
    <dbReference type="NCBI Taxonomy" id="13690"/>
    <lineage>
        <taxon>Bacteria</taxon>
        <taxon>Pseudomonadati</taxon>
        <taxon>Pseudomonadota</taxon>
        <taxon>Alphaproteobacteria</taxon>
        <taxon>Sphingomonadales</taxon>
        <taxon>Sphingomonadaceae</taxon>
        <taxon>Sphingobium</taxon>
    </lineage>
</organism>
<dbReference type="AlphaFoldDB" id="A0A177JLY9"/>
<sequence length="96" mass="10023">MPLADIRSLGNIDGWMTADAGGGGTRGGKWGCGMSLLITLPIFTILLMVEGLGDCAPDIPCGKGFWSHVMLPSAAVALITGLAVRWQVNRLIRKGG</sequence>
<feature type="transmembrane region" description="Helical" evidence="1">
    <location>
        <begin position="65"/>
        <end position="84"/>
    </location>
</feature>
<evidence type="ECO:0000313" key="2">
    <source>
        <dbReference type="EMBL" id="OAH42359.1"/>
    </source>
</evidence>
<dbReference type="EMBL" id="LSTR01000041">
    <property type="protein sequence ID" value="OAH42359.1"/>
    <property type="molecule type" value="Genomic_DNA"/>
</dbReference>
<protein>
    <submittedName>
        <fullName evidence="2">Uncharacterized protein</fullName>
    </submittedName>
</protein>
<feature type="transmembrane region" description="Helical" evidence="1">
    <location>
        <begin position="34"/>
        <end position="53"/>
    </location>
</feature>
<reference evidence="2 3" key="1">
    <citation type="submission" date="2016-02" db="EMBL/GenBank/DDBJ databases">
        <authorList>
            <person name="Wen L."/>
            <person name="He K."/>
            <person name="Yang H."/>
        </authorList>
    </citation>
    <scope>NUCLEOTIDE SEQUENCE [LARGE SCALE GENOMIC DNA]</scope>
    <source>
        <strain evidence="2 3">CD09_2</strain>
    </source>
</reference>
<accession>A0A177JLY9</accession>
<evidence type="ECO:0000313" key="3">
    <source>
        <dbReference type="Proteomes" id="UP000077262"/>
    </source>
</evidence>